<evidence type="ECO:0000313" key="2">
    <source>
        <dbReference type="Proteomes" id="UP000182761"/>
    </source>
</evidence>
<dbReference type="OrthoDB" id="1377352at2"/>
<sequence>MNRFYFIIYLLLINCVINAQVGIGTETPDSNTMLDVVSPNNNKGILIPRLTEAQRDEIDKANAKDGLLIYNTTENCFNYWNKIEDVWSSLCGRPGKAVFSMECNTLKINGTYLNKTAVTSDNKLLLTVDVIKPGSYNINATSSPDNKYYFTKSGDFLSTGTYTIEVPCYGTPENFTPSGQPGDEFTLLMNGVAVSAPCSTFNVEVQDSSVKPVFTMDCSSTTVRGIYQNDIPLTNSNYIEVTIRFDASFNGAPLYLYTDTVEGISFKSDKLTLDSQGQTSGWVTQTVKLLGEGAPISYSPKKMTIHSNSVSSTATCEATVLVGYDYMKLYTTGVGVYNALGNGNLAAMIKNEDNFGLQPYSIVKFRGWTKDSKHLGDSPGSNIVKNELLGSNPPDIVITGQTGNLDAEAAKYYAEYLKKGGVMLVFMEDNDRIKRFLTGLYPDGGIKTRYVTGVGAGGAVYKLKDINNPIVNGPFGDIRGEFWGEDASTTTGIVSGLPLSSDIEVLSTAPNGDVTAFKHKKYNLVLVCDGGFNSSGASNGVLPGNAAGNIYYPMFLGSVTIGGHTYPLYPIPKPAYGNDMVGLNQYSVYNSVFTANAVAWAIQAAQTNGINPHINK</sequence>
<dbReference type="AlphaFoldDB" id="A0A0X3APE4"/>
<gene>
    <name evidence="1" type="ORF">Ga0061079_105191</name>
</gene>
<proteinExistence type="predicted"/>
<dbReference type="Proteomes" id="UP000182761">
    <property type="component" value="Unassembled WGS sequence"/>
</dbReference>
<organism evidence="1 2">
    <name type="scientific">Apibacter mensalis</name>
    <dbReference type="NCBI Taxonomy" id="1586267"/>
    <lineage>
        <taxon>Bacteria</taxon>
        <taxon>Pseudomonadati</taxon>
        <taxon>Bacteroidota</taxon>
        <taxon>Flavobacteriia</taxon>
        <taxon>Flavobacteriales</taxon>
        <taxon>Weeksellaceae</taxon>
        <taxon>Apibacter</taxon>
    </lineage>
</organism>
<dbReference type="RefSeq" id="WP_055425437.1">
    <property type="nucleotide sequence ID" value="NZ_FCOR01000005.1"/>
</dbReference>
<dbReference type="STRING" id="1586267.GCA_001418685_01078"/>
<dbReference type="EMBL" id="FCOR01000005">
    <property type="protein sequence ID" value="CVK16231.1"/>
    <property type="molecule type" value="Genomic_DNA"/>
</dbReference>
<name>A0A0X3APE4_9FLAO</name>
<evidence type="ECO:0000313" key="1">
    <source>
        <dbReference type="EMBL" id="CVK16231.1"/>
    </source>
</evidence>
<keyword evidence="2" id="KW-1185">Reference proteome</keyword>
<protein>
    <submittedName>
        <fullName evidence="1">Uncharacterized protein</fullName>
    </submittedName>
</protein>
<accession>A0A0X3APE4</accession>
<reference evidence="1 2" key="1">
    <citation type="submission" date="2016-01" db="EMBL/GenBank/DDBJ databases">
        <authorList>
            <person name="McClelland M."/>
            <person name="Jain A."/>
            <person name="Saraogi P."/>
            <person name="Mendelson R."/>
            <person name="Westerman R."/>
            <person name="SanMiguel P."/>
            <person name="Csonka L."/>
        </authorList>
    </citation>
    <scope>NUCLEOTIDE SEQUENCE [LARGE SCALE GENOMIC DNA]</scope>
    <source>
        <strain evidence="1 2">R-53146</strain>
    </source>
</reference>